<gene>
    <name evidence="1" type="ORF">H257_03296</name>
</gene>
<dbReference type="GeneID" id="20805292"/>
<name>W4H374_APHAT</name>
<dbReference type="AlphaFoldDB" id="W4H374"/>
<dbReference type="RefSeq" id="XP_009825606.1">
    <property type="nucleotide sequence ID" value="XM_009827304.1"/>
</dbReference>
<accession>W4H374</accession>
<dbReference type="VEuPathDB" id="FungiDB:H257_03296"/>
<organism evidence="1">
    <name type="scientific">Aphanomyces astaci</name>
    <name type="common">Crayfish plague agent</name>
    <dbReference type="NCBI Taxonomy" id="112090"/>
    <lineage>
        <taxon>Eukaryota</taxon>
        <taxon>Sar</taxon>
        <taxon>Stramenopiles</taxon>
        <taxon>Oomycota</taxon>
        <taxon>Saprolegniomycetes</taxon>
        <taxon>Saprolegniales</taxon>
        <taxon>Verrucalvaceae</taxon>
        <taxon>Aphanomyces</taxon>
    </lineage>
</organism>
<dbReference type="EMBL" id="KI913118">
    <property type="protein sequence ID" value="ETV85588.1"/>
    <property type="molecule type" value="Genomic_DNA"/>
</dbReference>
<protein>
    <submittedName>
        <fullName evidence="1">Uncharacterized protein</fullName>
    </submittedName>
</protein>
<evidence type="ECO:0000313" key="1">
    <source>
        <dbReference type="EMBL" id="ETV85588.1"/>
    </source>
</evidence>
<sequence length="162" mass="18878">MSYLKDCGEDWAYSKRLTDPHCFPSFAVHKLGLGLPHVASRIRSQRLQLLQRAMTQSTADRPLWQPLVLRQFERSMGQLYRASNPYDFLLYHPHPSSKWLMLWEVHPLWIDVWSQWSATPINLRMQLPLTPATTMHLPVWLTTYEPTMANGMCAASTYDEGF</sequence>
<proteinExistence type="predicted"/>
<reference evidence="1" key="1">
    <citation type="submission" date="2013-12" db="EMBL/GenBank/DDBJ databases">
        <title>The Genome Sequence of Aphanomyces astaci APO3.</title>
        <authorList>
            <consortium name="The Broad Institute Genomics Platform"/>
            <person name="Russ C."/>
            <person name="Tyler B."/>
            <person name="van West P."/>
            <person name="Dieguez-Uribeondo J."/>
            <person name="Young S.K."/>
            <person name="Zeng Q."/>
            <person name="Gargeya S."/>
            <person name="Fitzgerald M."/>
            <person name="Abouelleil A."/>
            <person name="Alvarado L."/>
            <person name="Chapman S.B."/>
            <person name="Gainer-Dewar J."/>
            <person name="Goldberg J."/>
            <person name="Griggs A."/>
            <person name="Gujja S."/>
            <person name="Hansen M."/>
            <person name="Howarth C."/>
            <person name="Imamovic A."/>
            <person name="Ireland A."/>
            <person name="Larimer J."/>
            <person name="McCowan C."/>
            <person name="Murphy C."/>
            <person name="Pearson M."/>
            <person name="Poon T.W."/>
            <person name="Priest M."/>
            <person name="Roberts A."/>
            <person name="Saif S."/>
            <person name="Shea T."/>
            <person name="Sykes S."/>
            <person name="Wortman J."/>
            <person name="Nusbaum C."/>
            <person name="Birren B."/>
        </authorList>
    </citation>
    <scope>NUCLEOTIDE SEQUENCE [LARGE SCALE GENOMIC DNA]</scope>
    <source>
        <strain evidence="1">APO3</strain>
    </source>
</reference>